<dbReference type="STRING" id="105984.A0A427Y9Q4"/>
<feature type="domain" description="ERV/ALR sulfhydryl oxidase" evidence="8">
    <location>
        <begin position="147"/>
        <end position="247"/>
    </location>
</feature>
<dbReference type="AlphaFoldDB" id="A0A427Y9Q4"/>
<dbReference type="Gene3D" id="1.20.120.310">
    <property type="entry name" value="ERV/ALR sulfhydryl oxidase domain"/>
    <property type="match status" value="1"/>
</dbReference>
<comment type="cofactor">
    <cofactor evidence="1 6">
        <name>FAD</name>
        <dbReference type="ChEBI" id="CHEBI:57692"/>
    </cofactor>
</comment>
<feature type="region of interest" description="Disordered" evidence="7">
    <location>
        <begin position="57"/>
        <end position="116"/>
    </location>
</feature>
<evidence type="ECO:0000313" key="9">
    <source>
        <dbReference type="EMBL" id="RSH87889.1"/>
    </source>
</evidence>
<gene>
    <name evidence="9" type="ORF">EHS24_000407</name>
</gene>
<evidence type="ECO:0000256" key="7">
    <source>
        <dbReference type="SAM" id="MobiDB-lite"/>
    </source>
</evidence>
<protein>
    <recommendedName>
        <fullName evidence="6">Sulfhydryl oxidase</fullName>
        <ecNumber evidence="6">1.8.3.2</ecNumber>
    </recommendedName>
</protein>
<dbReference type="EC" id="1.8.3.2" evidence="6"/>
<dbReference type="InterPro" id="IPR017905">
    <property type="entry name" value="ERV/ALR_sulphydryl_oxidase"/>
</dbReference>
<evidence type="ECO:0000256" key="1">
    <source>
        <dbReference type="ARBA" id="ARBA00001974"/>
    </source>
</evidence>
<evidence type="ECO:0000256" key="5">
    <source>
        <dbReference type="ARBA" id="ARBA00023157"/>
    </source>
</evidence>
<comment type="caution">
    <text evidence="9">The sequence shown here is derived from an EMBL/GenBank/DDBJ whole genome shotgun (WGS) entry which is preliminary data.</text>
</comment>
<evidence type="ECO:0000256" key="4">
    <source>
        <dbReference type="ARBA" id="ARBA00023002"/>
    </source>
</evidence>
<keyword evidence="10" id="KW-1185">Reference proteome</keyword>
<evidence type="ECO:0000256" key="2">
    <source>
        <dbReference type="ARBA" id="ARBA00022630"/>
    </source>
</evidence>
<keyword evidence="6" id="KW-1133">Transmembrane helix</keyword>
<dbReference type="PANTHER" id="PTHR12645:SF1">
    <property type="entry name" value="FAD-LINKED SULFHYDRYL OXIDASE ERV2"/>
    <property type="match status" value="1"/>
</dbReference>
<evidence type="ECO:0000259" key="8">
    <source>
        <dbReference type="PROSITE" id="PS51324"/>
    </source>
</evidence>
<keyword evidence="3 6" id="KW-0274">FAD</keyword>
<keyword evidence="6" id="KW-0472">Membrane</keyword>
<keyword evidence="5" id="KW-1015">Disulfide bond</keyword>
<dbReference type="RefSeq" id="XP_028480097.1">
    <property type="nucleotide sequence ID" value="XM_028616240.1"/>
</dbReference>
<name>A0A427Y9Q4_9TREE</name>
<dbReference type="GO" id="GO:0016971">
    <property type="term" value="F:flavin-dependent sulfhydryl oxidase activity"/>
    <property type="evidence" value="ECO:0007669"/>
    <property type="project" value="InterPro"/>
</dbReference>
<dbReference type="EMBL" id="RSCE01000001">
    <property type="protein sequence ID" value="RSH87889.1"/>
    <property type="molecule type" value="Genomic_DNA"/>
</dbReference>
<keyword evidence="2 6" id="KW-0285">Flavoprotein</keyword>
<dbReference type="Proteomes" id="UP000279236">
    <property type="component" value="Unassembled WGS sequence"/>
</dbReference>
<dbReference type="GO" id="GO:0050660">
    <property type="term" value="F:flavin adenine dinucleotide binding"/>
    <property type="evidence" value="ECO:0007669"/>
    <property type="project" value="TreeGrafter"/>
</dbReference>
<organism evidence="9 10">
    <name type="scientific">Apiotrichum porosum</name>
    <dbReference type="NCBI Taxonomy" id="105984"/>
    <lineage>
        <taxon>Eukaryota</taxon>
        <taxon>Fungi</taxon>
        <taxon>Dikarya</taxon>
        <taxon>Basidiomycota</taxon>
        <taxon>Agaricomycotina</taxon>
        <taxon>Tremellomycetes</taxon>
        <taxon>Trichosporonales</taxon>
        <taxon>Trichosporonaceae</taxon>
        <taxon>Apiotrichum</taxon>
    </lineage>
</organism>
<dbReference type="InterPro" id="IPR039799">
    <property type="entry name" value="ALR/ERV"/>
</dbReference>
<keyword evidence="4 6" id="KW-0560">Oxidoreductase</keyword>
<evidence type="ECO:0000313" key="10">
    <source>
        <dbReference type="Proteomes" id="UP000279236"/>
    </source>
</evidence>
<dbReference type="InterPro" id="IPR036774">
    <property type="entry name" value="ERV/ALR_sulphydryl_oxid_sf"/>
</dbReference>
<proteinExistence type="predicted"/>
<reference evidence="9 10" key="1">
    <citation type="submission" date="2018-11" db="EMBL/GenBank/DDBJ databases">
        <title>Genome sequence of Apiotrichum porosum DSM 27194.</title>
        <authorList>
            <person name="Aliyu H."/>
            <person name="Gorte O."/>
            <person name="Ochsenreither K."/>
        </authorList>
    </citation>
    <scope>NUCLEOTIDE SEQUENCE [LARGE SCALE GENOMIC DNA]</scope>
    <source>
        <strain evidence="9 10">DSM 27194</strain>
    </source>
</reference>
<evidence type="ECO:0000256" key="3">
    <source>
        <dbReference type="ARBA" id="ARBA00022827"/>
    </source>
</evidence>
<dbReference type="Pfam" id="PF04777">
    <property type="entry name" value="Evr1_Alr"/>
    <property type="match status" value="1"/>
</dbReference>
<feature type="compositionally biased region" description="Low complexity" evidence="7">
    <location>
        <begin position="76"/>
        <end position="85"/>
    </location>
</feature>
<feature type="transmembrane region" description="Helical" evidence="6">
    <location>
        <begin position="7"/>
        <end position="26"/>
    </location>
</feature>
<dbReference type="PANTHER" id="PTHR12645">
    <property type="entry name" value="ALR/ERV"/>
    <property type="match status" value="1"/>
</dbReference>
<dbReference type="GeneID" id="39584950"/>
<dbReference type="PROSITE" id="PS51324">
    <property type="entry name" value="ERV_ALR"/>
    <property type="match status" value="1"/>
</dbReference>
<accession>A0A427Y9Q4</accession>
<sequence>MHVPRFARVFVLALTLVTVPSLYFFYPGPANPDHIQSSLDKGGIDSDHIREPVVPHLAYPDHNNQNAQDGHDHQQNHQQVQQGNGRPVFEDEAARDDEEIESGANDDHVDVDDAEDDDYADVAGPAAVTETLADNAIGKVIMPKLGNATAKAELGRATWRFLHTMTLRFPDKPTPDERETLRSFFYLFSQLYPCGECAAHFQKMLEKYPPQTSSRKTASLWLCSLHNIVNARLEKPEFDCLTLDSTYDCGCGNETSSALPEATGSP</sequence>
<dbReference type="FunFam" id="1.20.120.310:FF:000002">
    <property type="entry name" value="Sulfhydryl oxidase"/>
    <property type="match status" value="1"/>
</dbReference>
<comment type="catalytic activity">
    <reaction evidence="6">
        <text>2 R'C(R)SH + O2 = R'C(R)S-S(R)CR' + H2O2</text>
        <dbReference type="Rhea" id="RHEA:17357"/>
        <dbReference type="ChEBI" id="CHEBI:15379"/>
        <dbReference type="ChEBI" id="CHEBI:16240"/>
        <dbReference type="ChEBI" id="CHEBI:16520"/>
        <dbReference type="ChEBI" id="CHEBI:17412"/>
        <dbReference type="EC" id="1.8.3.2"/>
    </reaction>
</comment>
<evidence type="ECO:0000256" key="6">
    <source>
        <dbReference type="RuleBase" id="RU371123"/>
    </source>
</evidence>
<dbReference type="OrthoDB" id="59470at2759"/>
<keyword evidence="6" id="KW-0812">Transmembrane</keyword>
<dbReference type="SUPFAM" id="SSF69000">
    <property type="entry name" value="FAD-dependent thiol oxidase"/>
    <property type="match status" value="1"/>
</dbReference>
<feature type="compositionally biased region" description="Acidic residues" evidence="7">
    <location>
        <begin position="90"/>
        <end position="101"/>
    </location>
</feature>
<dbReference type="GO" id="GO:0005739">
    <property type="term" value="C:mitochondrion"/>
    <property type="evidence" value="ECO:0007669"/>
    <property type="project" value="TreeGrafter"/>
</dbReference>